<proteinExistence type="inferred from homology"/>
<dbReference type="GO" id="GO:0004519">
    <property type="term" value="F:endonuclease activity"/>
    <property type="evidence" value="ECO:0007669"/>
    <property type="project" value="UniProtKB-KW"/>
</dbReference>
<accession>A0A2W4QU11</accession>
<comment type="caution">
    <text evidence="8">The sequence shown here is derived from an EMBL/GenBank/DDBJ whole genome shotgun (WGS) entry which is preliminary data.</text>
</comment>
<evidence type="ECO:0000256" key="6">
    <source>
        <dbReference type="ARBA" id="ARBA00022884"/>
    </source>
</evidence>
<evidence type="ECO:0000313" key="8">
    <source>
        <dbReference type="EMBL" id="PZN74953.1"/>
    </source>
</evidence>
<comment type="similarity">
    <text evidence="1">Belongs to the HicA mRNA interferase family.</text>
</comment>
<dbReference type="InterPro" id="IPR038570">
    <property type="entry name" value="HicA_sf"/>
</dbReference>
<keyword evidence="6" id="KW-0694">RNA-binding</keyword>
<dbReference type="GO" id="GO:0003729">
    <property type="term" value="F:mRNA binding"/>
    <property type="evidence" value="ECO:0007669"/>
    <property type="project" value="InterPro"/>
</dbReference>
<name>A0A2W4QU11_9GAMM</name>
<dbReference type="Proteomes" id="UP000249396">
    <property type="component" value="Unassembled WGS sequence"/>
</dbReference>
<dbReference type="Gene3D" id="3.30.920.30">
    <property type="entry name" value="Hypothetical protein"/>
    <property type="match status" value="1"/>
</dbReference>
<evidence type="ECO:0000256" key="4">
    <source>
        <dbReference type="ARBA" id="ARBA00022759"/>
    </source>
</evidence>
<evidence type="ECO:0000256" key="7">
    <source>
        <dbReference type="ARBA" id="ARBA00023016"/>
    </source>
</evidence>
<evidence type="ECO:0008006" key="10">
    <source>
        <dbReference type="Google" id="ProtNLM"/>
    </source>
</evidence>
<dbReference type="GO" id="GO:0016787">
    <property type="term" value="F:hydrolase activity"/>
    <property type="evidence" value="ECO:0007669"/>
    <property type="project" value="UniProtKB-KW"/>
</dbReference>
<dbReference type="EMBL" id="QJPH01000407">
    <property type="protein sequence ID" value="PZN74953.1"/>
    <property type="molecule type" value="Genomic_DNA"/>
</dbReference>
<evidence type="ECO:0000256" key="3">
    <source>
        <dbReference type="ARBA" id="ARBA00022722"/>
    </source>
</evidence>
<evidence type="ECO:0000313" key="9">
    <source>
        <dbReference type="Proteomes" id="UP000249396"/>
    </source>
</evidence>
<evidence type="ECO:0000256" key="1">
    <source>
        <dbReference type="ARBA" id="ARBA00006620"/>
    </source>
</evidence>
<keyword evidence="2" id="KW-1277">Toxin-antitoxin system</keyword>
<organism evidence="8 9">
    <name type="scientific">Candidatus Methylumidiphilus alinenensis</name>
    <dbReference type="NCBI Taxonomy" id="2202197"/>
    <lineage>
        <taxon>Bacteria</taxon>
        <taxon>Pseudomonadati</taxon>
        <taxon>Pseudomonadota</taxon>
        <taxon>Gammaproteobacteria</taxon>
        <taxon>Methylococcales</taxon>
        <taxon>Candidatus Methylumidiphilus</taxon>
    </lineage>
</organism>
<evidence type="ECO:0000256" key="5">
    <source>
        <dbReference type="ARBA" id="ARBA00022801"/>
    </source>
</evidence>
<evidence type="ECO:0000256" key="2">
    <source>
        <dbReference type="ARBA" id="ARBA00022649"/>
    </source>
</evidence>
<keyword evidence="3" id="KW-0540">Nuclease</keyword>
<keyword evidence="4" id="KW-0255">Endonuclease</keyword>
<reference evidence="8 9" key="1">
    <citation type="journal article" date="2018" name="Aquat. Microb. Ecol.">
        <title>Gammaproteobacterial methanotrophs dominate.</title>
        <authorList>
            <person name="Rissanen A.J."/>
            <person name="Saarenheimo J."/>
            <person name="Tiirola M."/>
            <person name="Peura S."/>
            <person name="Aalto S.L."/>
            <person name="Karvinen A."/>
            <person name="Nykanen H."/>
        </authorList>
    </citation>
    <scope>NUCLEOTIDE SEQUENCE [LARGE SCALE GENOMIC DNA]</scope>
    <source>
        <strain evidence="8">AMbin10</strain>
    </source>
</reference>
<protein>
    <recommendedName>
        <fullName evidence="10">Type II toxin-antitoxin system HicA family toxin</fullName>
    </recommendedName>
</protein>
<gene>
    <name evidence="8" type="ORF">DM484_20010</name>
</gene>
<dbReference type="SUPFAM" id="SSF54786">
    <property type="entry name" value="YcfA/nrd intein domain"/>
    <property type="match status" value="1"/>
</dbReference>
<keyword evidence="7" id="KW-0346">Stress response</keyword>
<sequence length="75" mass="8092">MGKLGNVSGKEAAKVFEKAGWVFMGQVGSHLVMVKPGVRANLSIPQHKELSVGTLRALIRNAGMSVDEFLKLLSR</sequence>
<keyword evidence="5" id="KW-0378">Hydrolase</keyword>
<dbReference type="AlphaFoldDB" id="A0A2W4QU11"/>
<dbReference type="Pfam" id="PF07927">
    <property type="entry name" value="HicA_toxin"/>
    <property type="match status" value="1"/>
</dbReference>
<dbReference type="InterPro" id="IPR012933">
    <property type="entry name" value="HicA_mRNA_interferase"/>
</dbReference>